<feature type="repeat" description="ANK" evidence="8">
    <location>
        <begin position="894"/>
        <end position="926"/>
    </location>
</feature>
<feature type="repeat" description="ANK" evidence="8">
    <location>
        <begin position="242"/>
        <end position="274"/>
    </location>
</feature>
<dbReference type="SMART" id="SM00248">
    <property type="entry name" value="ANK"/>
    <property type="match status" value="23"/>
</dbReference>
<evidence type="ECO:0000256" key="4">
    <source>
        <dbReference type="ARBA" id="ARBA00022737"/>
    </source>
</evidence>
<feature type="non-terminal residue" evidence="9">
    <location>
        <position position="1220"/>
    </location>
</feature>
<keyword evidence="2" id="KW-0268">Exocytosis</keyword>
<feature type="repeat" description="ANK" evidence="8">
    <location>
        <begin position="604"/>
        <end position="636"/>
    </location>
</feature>
<dbReference type="Proteomes" id="UP001235939">
    <property type="component" value="Chromosome 11"/>
</dbReference>
<dbReference type="EMBL" id="CP092873">
    <property type="protein sequence ID" value="UYV74259.1"/>
    <property type="molecule type" value="Genomic_DNA"/>
</dbReference>
<accession>A0ABY6L047</accession>
<dbReference type="PANTHER" id="PTHR24171:SF9">
    <property type="entry name" value="ANKYRIN REPEAT DOMAIN-CONTAINING PROTEIN 39"/>
    <property type="match status" value="1"/>
</dbReference>
<feature type="repeat" description="ANK" evidence="8">
    <location>
        <begin position="1090"/>
        <end position="1122"/>
    </location>
</feature>
<evidence type="ECO:0000256" key="1">
    <source>
        <dbReference type="ARBA" id="ARBA00004175"/>
    </source>
</evidence>
<feature type="repeat" description="ANK" evidence="8">
    <location>
        <begin position="79"/>
        <end position="111"/>
    </location>
</feature>
<dbReference type="Pfam" id="PF12796">
    <property type="entry name" value="Ank_2"/>
    <property type="match status" value="9"/>
</dbReference>
<sequence>MSNSIESLSIYFYRKGAEIKLFGAIINGSIEDVEKLIKSSSDINAKFDSNKITDFNWENIGNMANGDSFEDIFLNTPHHLDTPLHLATRLGKVDIVRILVKNGAYINVRNEYGHIPLHEALLKNHFEIFLDLIEAGADCDARLGDVTPLMMASREYDTRFMKALLKKGVAIDAEDGNGNTALNYSLGGKFQNFKILYDYGADINIQNEIQVSLLADACYKEAPGVIAFLIKLGADINQKDGKGNTPLAAAMFNESDEISKILIRSGAKINLKNEMGDTPLNGAAYALNPTIIHSLIEAGADVNLENLNEETPIINAAFNCVKFITQGDFETADLRTLEILLRNSDNIDLFDFLYNIEIDNDFSAWSFIIQLMIMYFVLRHPTINKPEDIHLPESLCDWWKDCQSQVQLMQSQILGRSSISLYRFLTETDKSKLVGYQSNDATGLREALGKICHLNDEIYSIYKYFIMASFYENGASVISLAHCFSLAKKREFTKANKFLILKIVKQLPIWNREDYIHTYITAEDIDKLIKSGSDINAKFDRRRMVEFNQKDIGNMENEDSFEDIIKNNLYHFDTPLHLATRLGKVEIVRILFKNGAYINVRNEYGHTPLHEALLKNHFEIFLDLIEAGADCNTRLVRETPLMMASQKYDTRFMKALLKKGVDIDAKDSSGNTAINYSLGRNFQNFKILYDSGAKINIQNEMKRSLLLDACFTKSPEVVAFMIKLGADVNQKDLYGNTPLALSNESGEITKLLIHTGAIIDSKNNFGDTPLHRAAYALKPSIIQTLIEAGADVNLKNRSGKTPFIMAATQFLNLFGMNGACATRLLISFRKGAEIKLFGAIINGSIEDVEKLIKSSSDINAKFDSNKITDFNWENIGNMANGESFEDIFLNTPHHLDTPLHLATRLGKVDIVRILVKNGAYINVRNEYGHIPLHEALLKNHFEIFLDLIEAGADCDARLGDVTPLMMASRKYDTRYMEALLKKEVAIDAEDSNGNTALNYSLGGNFQNFKILYDSGADINIQNKKYVSLLTDACYKEAPGVIAYLIKLGTNINQKDGNGNTPLAAAMFNESDEISKILIRAGAEINFKNEIGDTPLNRAAYTLNPNIIQSLIEAGADVNLENLNRKTPIINAALNCVKFISRGDFETEHLRTLETLLRNSDDIDLMAFLRNIEIDYDFFVWPFFIQLMIMYFVLRHPTINKPEDIHLPESLCDWWKECQIQ</sequence>
<dbReference type="SUPFAM" id="SSF48403">
    <property type="entry name" value="Ankyrin repeat"/>
    <property type="match status" value="3"/>
</dbReference>
<evidence type="ECO:0000256" key="7">
    <source>
        <dbReference type="ARBA" id="ARBA00023298"/>
    </source>
</evidence>
<evidence type="ECO:0008006" key="11">
    <source>
        <dbReference type="Google" id="ProtNLM"/>
    </source>
</evidence>
<evidence type="ECO:0000256" key="3">
    <source>
        <dbReference type="ARBA" id="ARBA00022537"/>
    </source>
</evidence>
<comment type="subcellular location">
    <subcellularLocation>
        <location evidence="1">Target cell membrane</location>
    </subcellularLocation>
</comment>
<reference evidence="9 10" key="1">
    <citation type="submission" date="2022-01" db="EMBL/GenBank/DDBJ databases">
        <title>A chromosomal length assembly of Cordylochernes scorpioides.</title>
        <authorList>
            <person name="Zeh D."/>
            <person name="Zeh J."/>
        </authorList>
    </citation>
    <scope>NUCLEOTIDE SEQUENCE [LARGE SCALE GENOMIC DNA]</scope>
    <source>
        <strain evidence="9">IN4F17</strain>
        <tissue evidence="9">Whole Body</tissue>
    </source>
</reference>
<organism evidence="9 10">
    <name type="scientific">Cordylochernes scorpioides</name>
    <dbReference type="NCBI Taxonomy" id="51811"/>
    <lineage>
        <taxon>Eukaryota</taxon>
        <taxon>Metazoa</taxon>
        <taxon>Ecdysozoa</taxon>
        <taxon>Arthropoda</taxon>
        <taxon>Chelicerata</taxon>
        <taxon>Arachnida</taxon>
        <taxon>Pseudoscorpiones</taxon>
        <taxon>Cheliferoidea</taxon>
        <taxon>Chernetidae</taxon>
        <taxon>Cordylochernes</taxon>
    </lineage>
</organism>
<evidence type="ECO:0000256" key="8">
    <source>
        <dbReference type="PROSITE-ProRule" id="PRU00023"/>
    </source>
</evidence>
<keyword evidence="10" id="KW-1185">Reference proteome</keyword>
<keyword evidence="7" id="KW-1053">Target membrane</keyword>
<dbReference type="InterPro" id="IPR036770">
    <property type="entry name" value="Ankyrin_rpt-contain_sf"/>
</dbReference>
<dbReference type="InterPro" id="IPR002110">
    <property type="entry name" value="Ankyrin_rpt"/>
</dbReference>
<keyword evidence="5" id="KW-0528">Neurotoxin</keyword>
<feature type="repeat" description="ANK" evidence="8">
    <location>
        <begin position="571"/>
        <end position="603"/>
    </location>
</feature>
<keyword evidence="5" id="KW-0638">Presynaptic neurotoxin</keyword>
<keyword evidence="5" id="KW-0800">Toxin</keyword>
<feature type="repeat" description="ANK" evidence="8">
    <location>
        <begin position="144"/>
        <end position="176"/>
    </location>
</feature>
<keyword evidence="3" id="KW-1052">Target cell membrane</keyword>
<gene>
    <name evidence="9" type="ORF">LAZ67_11002694</name>
</gene>
<protein>
    <recommendedName>
        <fullName evidence="11">Ankyrin repeat protein</fullName>
    </recommendedName>
</protein>
<feature type="repeat" description="ANK" evidence="8">
    <location>
        <begin position="636"/>
        <end position="668"/>
    </location>
</feature>
<evidence type="ECO:0000256" key="5">
    <source>
        <dbReference type="ARBA" id="ARBA00023028"/>
    </source>
</evidence>
<evidence type="ECO:0000256" key="6">
    <source>
        <dbReference type="ARBA" id="ARBA00023043"/>
    </source>
</evidence>
<dbReference type="PRINTS" id="PR01415">
    <property type="entry name" value="ANKYRIN"/>
</dbReference>
<keyword evidence="6 8" id="KW-0040">ANK repeat</keyword>
<evidence type="ECO:0000313" key="9">
    <source>
        <dbReference type="EMBL" id="UYV74259.1"/>
    </source>
</evidence>
<feature type="repeat" description="ANK" evidence="8">
    <location>
        <begin position="765"/>
        <end position="797"/>
    </location>
</feature>
<dbReference type="PROSITE" id="PS50088">
    <property type="entry name" value="ANK_REPEAT"/>
    <property type="match status" value="13"/>
</dbReference>
<keyword evidence="4" id="KW-0677">Repeat</keyword>
<evidence type="ECO:0000313" key="10">
    <source>
        <dbReference type="Proteomes" id="UP001235939"/>
    </source>
</evidence>
<proteinExistence type="predicted"/>
<keyword evidence="7" id="KW-0472">Membrane</keyword>
<dbReference type="Gene3D" id="1.25.40.20">
    <property type="entry name" value="Ankyrin repeat-containing domain"/>
    <property type="match status" value="8"/>
</dbReference>
<feature type="repeat" description="ANK" evidence="8">
    <location>
        <begin position="275"/>
        <end position="307"/>
    </location>
</feature>
<feature type="repeat" description="ANK" evidence="8">
    <location>
        <begin position="112"/>
        <end position="144"/>
    </location>
</feature>
<evidence type="ECO:0000256" key="2">
    <source>
        <dbReference type="ARBA" id="ARBA00022483"/>
    </source>
</evidence>
<feature type="repeat" description="ANK" evidence="8">
    <location>
        <begin position="927"/>
        <end position="959"/>
    </location>
</feature>
<dbReference type="PANTHER" id="PTHR24171">
    <property type="entry name" value="ANKYRIN REPEAT DOMAIN-CONTAINING PROTEIN 39-RELATED"/>
    <property type="match status" value="1"/>
</dbReference>
<name>A0ABY6L047_9ARAC</name>
<dbReference type="PROSITE" id="PS50297">
    <property type="entry name" value="ANK_REP_REGION"/>
    <property type="match status" value="12"/>
</dbReference>
<feature type="repeat" description="ANK" evidence="8">
    <location>
        <begin position="1057"/>
        <end position="1089"/>
    </location>
</feature>